<evidence type="ECO:0000313" key="4">
    <source>
        <dbReference type="EMBL" id="MBD1321179.1"/>
    </source>
</evidence>
<accession>A0ABR7WHH2</accession>
<organism evidence="4 5">
    <name type="scientific">Gordonia hankookensis</name>
    <dbReference type="NCBI Taxonomy" id="589403"/>
    <lineage>
        <taxon>Bacteria</taxon>
        <taxon>Bacillati</taxon>
        <taxon>Actinomycetota</taxon>
        <taxon>Actinomycetes</taxon>
        <taxon>Mycobacteriales</taxon>
        <taxon>Gordoniaceae</taxon>
        <taxon>Gordonia</taxon>
    </lineage>
</organism>
<comment type="caution">
    <text evidence="4">The sequence shown here is derived from an EMBL/GenBank/DDBJ whole genome shotgun (WGS) entry which is preliminary data.</text>
</comment>
<sequence>MRVPRQRGGRLHHRPDHRGQRRAQHVNDRISPAPQADWSPEMRDFVNGFRSSVASAGPDHERQAGDNLLGTLARYPTLAMAFLSFNKHLLAGSALSARQRELLILRVAHLRQAEYEWAQHVILAGRAGVTGDEIERVADGPAAAGWSPADRALVASVDQLLDEGTIRDETWTALARDMDEQQLMDVVFTVGCYAMLAMALRSFGIQPEPGLVPFLPRDHAR</sequence>
<reference evidence="4 5" key="1">
    <citation type="submission" date="2020-09" db="EMBL/GenBank/DDBJ databases">
        <title>Novel species in genus Gordonia.</title>
        <authorList>
            <person name="Zhang G."/>
        </authorList>
    </citation>
    <scope>NUCLEOTIDE SEQUENCE [LARGE SCALE GENOMIC DNA]</scope>
    <source>
        <strain evidence="4 5">ON-33</strain>
    </source>
</reference>
<dbReference type="InterPro" id="IPR003779">
    <property type="entry name" value="CMD-like"/>
</dbReference>
<dbReference type="Pfam" id="PF02627">
    <property type="entry name" value="CMD"/>
    <property type="match status" value="1"/>
</dbReference>
<keyword evidence="2" id="KW-0812">Transmembrane</keyword>
<evidence type="ECO:0000313" key="5">
    <source>
        <dbReference type="Proteomes" id="UP000602395"/>
    </source>
</evidence>
<feature type="domain" description="Carboxymuconolactone decarboxylase-like" evidence="3">
    <location>
        <begin position="76"/>
        <end position="155"/>
    </location>
</feature>
<proteinExistence type="predicted"/>
<dbReference type="PANTHER" id="PTHR34846:SF5">
    <property type="entry name" value="CARBOXYMUCONOLACTONE DECARBOXYLASE-LIKE DOMAIN-CONTAINING PROTEIN"/>
    <property type="match status" value="1"/>
</dbReference>
<dbReference type="SUPFAM" id="SSF69118">
    <property type="entry name" value="AhpD-like"/>
    <property type="match status" value="1"/>
</dbReference>
<feature type="region of interest" description="Disordered" evidence="1">
    <location>
        <begin position="1"/>
        <end position="37"/>
    </location>
</feature>
<keyword evidence="2" id="KW-0472">Membrane</keyword>
<gene>
    <name evidence="4" type="ORF">IDF66_16455</name>
</gene>
<dbReference type="Gene3D" id="1.20.1290.10">
    <property type="entry name" value="AhpD-like"/>
    <property type="match status" value="1"/>
</dbReference>
<keyword evidence="2" id="KW-1133">Transmembrane helix</keyword>
<dbReference type="Proteomes" id="UP000602395">
    <property type="component" value="Unassembled WGS sequence"/>
</dbReference>
<evidence type="ECO:0000256" key="2">
    <source>
        <dbReference type="SAM" id="Phobius"/>
    </source>
</evidence>
<keyword evidence="5" id="KW-1185">Reference proteome</keyword>
<feature type="transmembrane region" description="Helical" evidence="2">
    <location>
        <begin position="186"/>
        <end position="205"/>
    </location>
</feature>
<evidence type="ECO:0000256" key="1">
    <source>
        <dbReference type="SAM" id="MobiDB-lite"/>
    </source>
</evidence>
<dbReference type="EMBL" id="JACWMS010000003">
    <property type="protein sequence ID" value="MBD1321179.1"/>
    <property type="molecule type" value="Genomic_DNA"/>
</dbReference>
<protein>
    <submittedName>
        <fullName evidence="4">Carboxymuconolactone decarboxylase family protein</fullName>
    </submittedName>
</protein>
<feature type="compositionally biased region" description="Basic residues" evidence="1">
    <location>
        <begin position="1"/>
        <end position="24"/>
    </location>
</feature>
<evidence type="ECO:0000259" key="3">
    <source>
        <dbReference type="Pfam" id="PF02627"/>
    </source>
</evidence>
<dbReference type="PANTHER" id="PTHR34846">
    <property type="entry name" value="4-CARBOXYMUCONOLACTONE DECARBOXYLASE FAMILY PROTEIN (AFU_ORTHOLOGUE AFUA_6G11590)"/>
    <property type="match status" value="1"/>
</dbReference>
<dbReference type="InterPro" id="IPR029032">
    <property type="entry name" value="AhpD-like"/>
</dbReference>
<name>A0ABR7WHH2_9ACTN</name>